<comment type="caution">
    <text evidence="4">The sequence shown here is derived from an EMBL/GenBank/DDBJ whole genome shotgun (WGS) entry which is preliminary data.</text>
</comment>
<feature type="region of interest" description="Disordered" evidence="2">
    <location>
        <begin position="147"/>
        <end position="172"/>
    </location>
</feature>
<dbReference type="PANTHER" id="PTHR43798:SF31">
    <property type="entry name" value="AB HYDROLASE SUPERFAMILY PROTEIN YCLE"/>
    <property type="match status" value="1"/>
</dbReference>
<sequence length="714" mass="81159">MRWSGAAVKHLRGVKQQHVQEMQDRLWGPMKGMPGERWFLKPLEGPKYAEWYFPSKYNVPEFKVGDYFEMQAERYRKKTHPAMAQFDKVTNRVYRDKDRIRAFLSRLDEESFRKEPAFQDLYAMYRLMDPKSPLSFQVPERIYRETPPMFGPGYPPTGSEEPGAERTESDEGRLFEKSTDELMFLMSLLKDNLGNLDYEKVDRRITMHASTPAEARAMAMDALREHEIPIPWSGAADVNLDFDETEVASETGLDIVDEGSSVRSLLEEDNLEATAGMEALGGLTEEDIYRESGYDVAAAAAAEEGEEREVNEFDLPSTGGFDAELTTVDDDGPVRAPSGPVRTLKHVRLTMSFGNSDFSLKRLKSRNAAYQQRRKHARSRFKEIMNPSNRDLEPPIPRRQRLFMEHRHRFVDPLFRRRRLKYMERLTTGKTKPKEKKYHGYYIVHPDNKKRWPSNLGSSYSTYSVVMLDIATILGAIGVSDALSECRENPEYEARGNIFNSDAEEDSTTCQEDDSGGSSWMPANITSSNSFKRAQDLCTEMGTKVSEAFEAIPVPVLDLTMPTEMPQHRVSKKKAFRDIDCPFPETSSVDGPYGCVSYQLLGTDHNTKELAVCLHGLNGSKMLYADLAQVLSRSRMVLTYDMYGHGLSNAPPVAHCRGVDKCCCCKQRAAYDLDFFVDQLYFLMEHLKLIDRELTISLIGFSFGGAVAISFADK</sequence>
<dbReference type="GO" id="GO:0016787">
    <property type="term" value="F:hydrolase activity"/>
    <property type="evidence" value="ECO:0007669"/>
    <property type="project" value="UniProtKB-KW"/>
</dbReference>
<name>A0A7J6L3Z1_PEROL</name>
<dbReference type="PANTHER" id="PTHR43798">
    <property type="entry name" value="MONOACYLGLYCEROL LIPASE"/>
    <property type="match status" value="1"/>
</dbReference>
<reference evidence="4 5" key="1">
    <citation type="submission" date="2020-04" db="EMBL/GenBank/DDBJ databases">
        <title>Perkinsus olseni comparative genomics.</title>
        <authorList>
            <person name="Bogema D.R."/>
        </authorList>
    </citation>
    <scope>NUCLEOTIDE SEQUENCE [LARGE SCALE GENOMIC DNA]</scope>
    <source>
        <strain evidence="4">ATCC PRA-179</strain>
    </source>
</reference>
<dbReference type="InterPro" id="IPR050266">
    <property type="entry name" value="AB_hydrolase_sf"/>
</dbReference>
<protein>
    <recommendedName>
        <fullName evidence="3">AB hydrolase-1 domain-containing protein</fullName>
    </recommendedName>
</protein>
<keyword evidence="1" id="KW-0378">Hydrolase</keyword>
<organism evidence="4 5">
    <name type="scientific">Perkinsus olseni</name>
    <name type="common">Perkinsus atlanticus</name>
    <dbReference type="NCBI Taxonomy" id="32597"/>
    <lineage>
        <taxon>Eukaryota</taxon>
        <taxon>Sar</taxon>
        <taxon>Alveolata</taxon>
        <taxon>Perkinsozoa</taxon>
        <taxon>Perkinsea</taxon>
        <taxon>Perkinsida</taxon>
        <taxon>Perkinsidae</taxon>
        <taxon>Perkinsus</taxon>
    </lineage>
</organism>
<dbReference type="InterPro" id="IPR000073">
    <property type="entry name" value="AB_hydrolase_1"/>
</dbReference>
<dbReference type="AlphaFoldDB" id="A0A7J6L3Z1"/>
<evidence type="ECO:0000259" key="3">
    <source>
        <dbReference type="Pfam" id="PF00561"/>
    </source>
</evidence>
<dbReference type="EMBL" id="JABAHT010000625">
    <property type="protein sequence ID" value="KAF4653406.1"/>
    <property type="molecule type" value="Genomic_DNA"/>
</dbReference>
<evidence type="ECO:0000313" key="4">
    <source>
        <dbReference type="EMBL" id="KAF4653406.1"/>
    </source>
</evidence>
<dbReference type="Pfam" id="PF00561">
    <property type="entry name" value="Abhydrolase_1"/>
    <property type="match status" value="1"/>
</dbReference>
<evidence type="ECO:0000256" key="2">
    <source>
        <dbReference type="SAM" id="MobiDB-lite"/>
    </source>
</evidence>
<dbReference type="Gene3D" id="3.40.50.1820">
    <property type="entry name" value="alpha/beta hydrolase"/>
    <property type="match status" value="1"/>
</dbReference>
<evidence type="ECO:0000256" key="1">
    <source>
        <dbReference type="ARBA" id="ARBA00022801"/>
    </source>
</evidence>
<feature type="compositionally biased region" description="Basic and acidic residues" evidence="2">
    <location>
        <begin position="163"/>
        <end position="172"/>
    </location>
</feature>
<proteinExistence type="predicted"/>
<dbReference type="Proteomes" id="UP000570595">
    <property type="component" value="Unassembled WGS sequence"/>
</dbReference>
<dbReference type="OrthoDB" id="329761at2759"/>
<dbReference type="GO" id="GO:0016020">
    <property type="term" value="C:membrane"/>
    <property type="evidence" value="ECO:0007669"/>
    <property type="project" value="TreeGrafter"/>
</dbReference>
<dbReference type="SUPFAM" id="SSF53474">
    <property type="entry name" value="alpha/beta-Hydrolases"/>
    <property type="match status" value="1"/>
</dbReference>
<dbReference type="InterPro" id="IPR029058">
    <property type="entry name" value="AB_hydrolase_fold"/>
</dbReference>
<gene>
    <name evidence="4" type="ORF">FOZ61_009000</name>
</gene>
<feature type="domain" description="AB hydrolase-1" evidence="3">
    <location>
        <begin position="612"/>
        <end position="712"/>
    </location>
</feature>
<evidence type="ECO:0000313" key="5">
    <source>
        <dbReference type="Proteomes" id="UP000570595"/>
    </source>
</evidence>
<accession>A0A7J6L3Z1</accession>